<feature type="compositionally biased region" description="Basic and acidic residues" evidence="2">
    <location>
        <begin position="383"/>
        <end position="392"/>
    </location>
</feature>
<feature type="region of interest" description="Disordered" evidence="2">
    <location>
        <begin position="190"/>
        <end position="341"/>
    </location>
</feature>
<proteinExistence type="predicted"/>
<feature type="coiled-coil region" evidence="1">
    <location>
        <begin position="878"/>
        <end position="905"/>
    </location>
</feature>
<feature type="compositionally biased region" description="Polar residues" evidence="2">
    <location>
        <begin position="246"/>
        <end position="276"/>
    </location>
</feature>
<dbReference type="Proteomes" id="UP001221413">
    <property type="component" value="Unassembled WGS sequence"/>
</dbReference>
<feature type="region of interest" description="Disordered" evidence="2">
    <location>
        <begin position="361"/>
        <end position="616"/>
    </location>
</feature>
<evidence type="ECO:0000313" key="4">
    <source>
        <dbReference type="Proteomes" id="UP001221413"/>
    </source>
</evidence>
<feature type="compositionally biased region" description="Polar residues" evidence="2">
    <location>
        <begin position="501"/>
        <end position="521"/>
    </location>
</feature>
<dbReference type="EMBL" id="JAQGDS010000005">
    <property type="protein sequence ID" value="KAJ6260373.1"/>
    <property type="molecule type" value="Genomic_DNA"/>
</dbReference>
<feature type="compositionally biased region" description="Polar residues" evidence="2">
    <location>
        <begin position="445"/>
        <end position="457"/>
    </location>
</feature>
<evidence type="ECO:0000313" key="3">
    <source>
        <dbReference type="EMBL" id="KAJ6260373.1"/>
    </source>
</evidence>
<feature type="region of interest" description="Disordered" evidence="2">
    <location>
        <begin position="673"/>
        <end position="692"/>
    </location>
</feature>
<feature type="region of interest" description="Disordered" evidence="2">
    <location>
        <begin position="1"/>
        <end position="173"/>
    </location>
</feature>
<feature type="compositionally biased region" description="Polar residues" evidence="2">
    <location>
        <begin position="1"/>
        <end position="11"/>
    </location>
</feature>
<feature type="compositionally biased region" description="Polar residues" evidence="2">
    <location>
        <begin position="468"/>
        <end position="482"/>
    </location>
</feature>
<evidence type="ECO:0000256" key="1">
    <source>
        <dbReference type="SAM" id="Coils"/>
    </source>
</evidence>
<feature type="compositionally biased region" description="Low complexity" evidence="2">
    <location>
        <begin position="155"/>
        <end position="172"/>
    </location>
</feature>
<protein>
    <submittedName>
        <fullName evidence="3">Uncharacterized protein</fullName>
    </submittedName>
</protein>
<name>A0AAD6IX85_DREDA</name>
<evidence type="ECO:0000256" key="2">
    <source>
        <dbReference type="SAM" id="MobiDB-lite"/>
    </source>
</evidence>
<reference evidence="3" key="1">
    <citation type="submission" date="2023-01" db="EMBL/GenBank/DDBJ databases">
        <title>The chitinases involved in constricting ring structure development in the nematode-trapping fungus Drechslerella dactyloides.</title>
        <authorList>
            <person name="Wang R."/>
            <person name="Zhang L."/>
            <person name="Tang P."/>
            <person name="Li S."/>
            <person name="Liang L."/>
        </authorList>
    </citation>
    <scope>NUCLEOTIDE SEQUENCE</scope>
    <source>
        <strain evidence="3">YMF1.00031</strain>
    </source>
</reference>
<organism evidence="3 4">
    <name type="scientific">Drechslerella dactyloides</name>
    <name type="common">Nematode-trapping fungus</name>
    <name type="synonym">Arthrobotrys dactyloides</name>
    <dbReference type="NCBI Taxonomy" id="74499"/>
    <lineage>
        <taxon>Eukaryota</taxon>
        <taxon>Fungi</taxon>
        <taxon>Dikarya</taxon>
        <taxon>Ascomycota</taxon>
        <taxon>Pezizomycotina</taxon>
        <taxon>Orbiliomycetes</taxon>
        <taxon>Orbiliales</taxon>
        <taxon>Orbiliaceae</taxon>
        <taxon>Drechslerella</taxon>
    </lineage>
</organism>
<dbReference type="AlphaFoldDB" id="A0AAD6IX85"/>
<accession>A0AAD6IX85</accession>
<sequence>MPRMTRSQTAALRQKAAEEEEPQQQREPFVEVNANIAAEPTKPAPKARATRSKAKKPQKENSDPEPEPQSEPPAPKATRSSRKTTVDTAVQTISPAKPKPATRTRTTRQTAASSKTAIEPESTTGKQDASPIAKSKSPVRGRAVRQTLPSSEAVSKPAPEPTTSTKTASTETVQETLFLLRPVAPTIDFQETRQSRAAPSVLNKKPPVVATTRTALLRAQKATGKSIDIPPSRPSLQPVTRDKSPANASSQPTQKAESPKKTTASRLVAKESQQPLPRTEEQPKVTAARRQTAPITTEAKSPLRQSPRRKPESPKVATPRLAPDSRIHKLAEPKPLPSPRRIVPTAAAQQAADVIKPSSIRHTLSKFESPQKIAPPEASVTPQKEHAHDARARQTVGIVESPLLKLSTPKRHPTAPSITPSKHGVHSTVARLQAAISVPSEAPSPKSTPQKRQTIAAASSPRKEDVQTPRSRQTITSTQSPFSRLATPKRPATGVSINPIKESTPTAKPTQNPISTQSPALKQTPKRPSYLPSPVKSNKPITTPVPFRFNAIGRDTTKESPKPAPPMQPVTPKQPTAIPRYSTPAQRPSVATPKSSAPAPAQSTTTTPKVVASALRRPTITTPKLAAPAIRQAAVTPKLASPAIRQAAVTPKLASPAMRQSAVTLKLASPAIKQSAPAARQPTTPSSSMARPSIKDRIKSFETAKPKPSPTFVDARTLLRTARKDARKGAVQELTGEVEYADLLGDKSPVKHTPVDSPDLPIWALLNGDDQVPIVAPTPEMAANCSAINNRAPLQIPKLVSPVKPPTTRIPRTPPVRAIPKCFEASPAELSKAPPLDIGFALLATDVTPFDFTQVKPAVRPAVKPSLPPSPMKVPLAQIVAEEKLENMKRAKDRAEAAIRGHQAVLNWATNARPKQ</sequence>
<comment type="caution">
    <text evidence="3">The sequence shown here is derived from an EMBL/GenBank/DDBJ whole genome shotgun (WGS) entry which is preliminary data.</text>
</comment>
<keyword evidence="4" id="KW-1185">Reference proteome</keyword>
<gene>
    <name evidence="3" type="ORF">Dda_4599</name>
</gene>
<feature type="compositionally biased region" description="Low complexity" evidence="2">
    <location>
        <begin position="588"/>
        <end position="608"/>
    </location>
</feature>
<feature type="compositionally biased region" description="Basic and acidic residues" evidence="2">
    <location>
        <begin position="323"/>
        <end position="332"/>
    </location>
</feature>
<feature type="compositionally biased region" description="Low complexity" evidence="2">
    <location>
        <begin position="107"/>
        <end position="117"/>
    </location>
</feature>
<keyword evidence="1" id="KW-0175">Coiled coil</keyword>
<feature type="compositionally biased region" description="Polar residues" evidence="2">
    <location>
        <begin position="681"/>
        <end position="690"/>
    </location>
</feature>